<evidence type="ECO:0000313" key="1">
    <source>
        <dbReference type="EnsemblPlants" id="AVESA.00010b.r2.3DG0558410.1.CDS.1"/>
    </source>
</evidence>
<evidence type="ECO:0000313" key="2">
    <source>
        <dbReference type="Proteomes" id="UP001732700"/>
    </source>
</evidence>
<reference evidence="1" key="1">
    <citation type="submission" date="2021-05" db="EMBL/GenBank/DDBJ databases">
        <authorList>
            <person name="Scholz U."/>
            <person name="Mascher M."/>
            <person name="Fiebig A."/>
        </authorList>
    </citation>
    <scope>NUCLEOTIDE SEQUENCE [LARGE SCALE GENOMIC DNA]</scope>
</reference>
<reference evidence="1" key="2">
    <citation type="submission" date="2025-09" db="UniProtKB">
        <authorList>
            <consortium name="EnsemblPlants"/>
        </authorList>
    </citation>
    <scope>IDENTIFICATION</scope>
</reference>
<sequence length="160" mass="17808">MSAKTLAQLAKKWQMVVAIRRKRLTWLSSTSVEETEGSRSSVAGKGYCVVYTADGTWFEVPLAFLSTTVLSELLRMSQEEFGFTGADMRMSQEEFSFTGADSGRIMLPCDASLMEYAMYMLRRSASADMEAVFLSSMGMPCHYHVEPDLGVSQHFCVCCS</sequence>
<accession>A0ACD5W574</accession>
<proteinExistence type="predicted"/>
<keyword evidence="2" id="KW-1185">Reference proteome</keyword>
<dbReference type="Proteomes" id="UP001732700">
    <property type="component" value="Chromosome 3D"/>
</dbReference>
<organism evidence="1 2">
    <name type="scientific">Avena sativa</name>
    <name type="common">Oat</name>
    <dbReference type="NCBI Taxonomy" id="4498"/>
    <lineage>
        <taxon>Eukaryota</taxon>
        <taxon>Viridiplantae</taxon>
        <taxon>Streptophyta</taxon>
        <taxon>Embryophyta</taxon>
        <taxon>Tracheophyta</taxon>
        <taxon>Spermatophyta</taxon>
        <taxon>Magnoliopsida</taxon>
        <taxon>Liliopsida</taxon>
        <taxon>Poales</taxon>
        <taxon>Poaceae</taxon>
        <taxon>BOP clade</taxon>
        <taxon>Pooideae</taxon>
        <taxon>Poodae</taxon>
        <taxon>Poeae</taxon>
        <taxon>Poeae Chloroplast Group 1 (Aveneae type)</taxon>
        <taxon>Aveninae</taxon>
        <taxon>Avena</taxon>
    </lineage>
</organism>
<dbReference type="EnsemblPlants" id="AVESA.00010b.r2.3DG0558410.1">
    <property type="protein sequence ID" value="AVESA.00010b.r2.3DG0558410.1.CDS.1"/>
    <property type="gene ID" value="AVESA.00010b.r2.3DG0558410"/>
</dbReference>
<protein>
    <submittedName>
        <fullName evidence="1">Uncharacterized protein</fullName>
    </submittedName>
</protein>
<name>A0ACD5W574_AVESA</name>